<protein>
    <submittedName>
        <fullName evidence="1">Uncharacterized protein</fullName>
    </submittedName>
</protein>
<gene>
    <name evidence="1" type="ORF">ENG67_05750</name>
</gene>
<feature type="non-terminal residue" evidence="1">
    <location>
        <position position="1"/>
    </location>
</feature>
<dbReference type="InterPro" id="IPR003797">
    <property type="entry name" value="DegV"/>
</dbReference>
<dbReference type="Proteomes" id="UP000885931">
    <property type="component" value="Unassembled WGS sequence"/>
</dbReference>
<reference evidence="1" key="1">
    <citation type="journal article" date="2020" name="mSystems">
        <title>Genome- and Community-Level Interaction Insights into Carbon Utilization and Element Cycling Functions of Hydrothermarchaeota in Hydrothermal Sediment.</title>
        <authorList>
            <person name="Zhou Z."/>
            <person name="Liu Y."/>
            <person name="Xu W."/>
            <person name="Pan J."/>
            <person name="Luo Z.H."/>
            <person name="Li M."/>
        </authorList>
    </citation>
    <scope>NUCLEOTIDE SEQUENCE [LARGE SCALE GENOMIC DNA]</scope>
    <source>
        <strain evidence="1">HyVt-237</strain>
    </source>
</reference>
<organism evidence="1">
    <name type="scientific">candidate division WOR-3 bacterium</name>
    <dbReference type="NCBI Taxonomy" id="2052148"/>
    <lineage>
        <taxon>Bacteria</taxon>
        <taxon>Bacteria division WOR-3</taxon>
    </lineage>
</organism>
<dbReference type="Pfam" id="PF02645">
    <property type="entry name" value="DegV"/>
    <property type="match status" value="1"/>
</dbReference>
<dbReference type="Gene3D" id="3.30.1180.10">
    <property type="match status" value="1"/>
</dbReference>
<comment type="caution">
    <text evidence="1">The sequence shown here is derived from an EMBL/GenBank/DDBJ whole genome shotgun (WGS) entry which is preliminary data.</text>
</comment>
<dbReference type="InterPro" id="IPR043168">
    <property type="entry name" value="DegV_C"/>
</dbReference>
<evidence type="ECO:0000313" key="1">
    <source>
        <dbReference type="EMBL" id="HDM90687.1"/>
    </source>
</evidence>
<proteinExistence type="predicted"/>
<dbReference type="EMBL" id="DRBW01000211">
    <property type="protein sequence ID" value="HDM90687.1"/>
    <property type="molecule type" value="Genomic_DNA"/>
</dbReference>
<dbReference type="SUPFAM" id="SSF82549">
    <property type="entry name" value="DAK1/DegV-like"/>
    <property type="match status" value="1"/>
</dbReference>
<dbReference type="AlphaFoldDB" id="A0A7C0XBN8"/>
<accession>A0A7C0XBN8</accession>
<dbReference type="PROSITE" id="PS51482">
    <property type="entry name" value="DEGV"/>
    <property type="match status" value="1"/>
</dbReference>
<sequence>LTLDSEGRIRKKTRVFGGSRVLPEFKRLLSENLDKRRTYDFAVAHFAAAEKINPLEEFIEENYNVRMVLRADLTPALSLHVGPGSWGVFALPVD</sequence>
<name>A0A7C0XBN8_UNCW3</name>